<dbReference type="InterPro" id="IPR001867">
    <property type="entry name" value="OmpR/PhoB-type_DNA-bd"/>
</dbReference>
<dbReference type="RefSeq" id="WP_114548458.1">
    <property type="nucleotide sequence ID" value="NZ_DBGDPA010000027.1"/>
</dbReference>
<dbReference type="GO" id="GO:0000156">
    <property type="term" value="F:phosphorelay response regulator activity"/>
    <property type="evidence" value="ECO:0007669"/>
    <property type="project" value="TreeGrafter"/>
</dbReference>
<dbReference type="CDD" id="cd00383">
    <property type="entry name" value="trans_reg_C"/>
    <property type="match status" value="1"/>
</dbReference>
<proteinExistence type="predicted"/>
<keyword evidence="2" id="KW-0902">Two-component regulatory system</keyword>
<keyword evidence="1" id="KW-0597">Phosphoprotein</keyword>
<evidence type="ECO:0000313" key="10">
    <source>
        <dbReference type="EMBL" id="RDC46170.1"/>
    </source>
</evidence>
<evidence type="ECO:0000256" key="3">
    <source>
        <dbReference type="ARBA" id="ARBA00023015"/>
    </source>
</evidence>
<dbReference type="GO" id="GO:0000976">
    <property type="term" value="F:transcription cis-regulatory region binding"/>
    <property type="evidence" value="ECO:0007669"/>
    <property type="project" value="TreeGrafter"/>
</dbReference>
<organism evidence="10 11">
    <name type="scientific">Adlercreutzia equolifaciens subsp. celatus</name>
    <dbReference type="NCBI Taxonomy" id="394340"/>
    <lineage>
        <taxon>Bacteria</taxon>
        <taxon>Bacillati</taxon>
        <taxon>Actinomycetota</taxon>
        <taxon>Coriobacteriia</taxon>
        <taxon>Eggerthellales</taxon>
        <taxon>Eggerthellaceae</taxon>
        <taxon>Adlercreutzia</taxon>
    </lineage>
</organism>
<reference evidence="10 11" key="1">
    <citation type="journal article" date="2018" name="Elife">
        <title>Discovery and characterization of a prevalent human gut bacterial enzyme sufficient for the inactivation of a family of plant toxins.</title>
        <authorList>
            <person name="Koppel N."/>
            <person name="Bisanz J.E."/>
            <person name="Pandelia M.E."/>
            <person name="Turnbaugh P.J."/>
            <person name="Balskus E.P."/>
        </authorList>
    </citation>
    <scope>NUCLEOTIDE SEQUENCE [LARGE SCALE GENOMIC DNA]</scope>
    <source>
        <strain evidence="10 11">OB21 GAM 11</strain>
    </source>
</reference>
<dbReference type="PANTHER" id="PTHR48111:SF1">
    <property type="entry name" value="TWO-COMPONENT RESPONSE REGULATOR ORR33"/>
    <property type="match status" value="1"/>
</dbReference>
<keyword evidence="3" id="KW-0805">Transcription regulation</keyword>
<dbReference type="Gene3D" id="1.10.10.10">
    <property type="entry name" value="Winged helix-like DNA-binding domain superfamily/Winged helix DNA-binding domain"/>
    <property type="match status" value="1"/>
</dbReference>
<dbReference type="PROSITE" id="PS50110">
    <property type="entry name" value="RESPONSE_REGULATORY"/>
    <property type="match status" value="1"/>
</dbReference>
<dbReference type="InterPro" id="IPR001789">
    <property type="entry name" value="Sig_transdc_resp-reg_receiver"/>
</dbReference>
<feature type="domain" description="OmpR/PhoB-type" evidence="9">
    <location>
        <begin position="121"/>
        <end position="216"/>
    </location>
</feature>
<dbReference type="Gene3D" id="3.40.50.2300">
    <property type="match status" value="1"/>
</dbReference>
<dbReference type="Pfam" id="PF00072">
    <property type="entry name" value="Response_reg"/>
    <property type="match status" value="1"/>
</dbReference>
<accession>A0A369P259</accession>
<keyword evidence="5" id="KW-0804">Transcription</keyword>
<evidence type="ECO:0000313" key="11">
    <source>
        <dbReference type="Proteomes" id="UP000253805"/>
    </source>
</evidence>
<dbReference type="AlphaFoldDB" id="A0A369P259"/>
<keyword evidence="4 7" id="KW-0238">DNA-binding</keyword>
<dbReference type="PANTHER" id="PTHR48111">
    <property type="entry name" value="REGULATOR OF RPOS"/>
    <property type="match status" value="1"/>
</dbReference>
<comment type="caution">
    <text evidence="6">Lacks conserved residue(s) required for the propagation of feature annotation.</text>
</comment>
<dbReference type="GO" id="GO:0006355">
    <property type="term" value="P:regulation of DNA-templated transcription"/>
    <property type="evidence" value="ECO:0007669"/>
    <property type="project" value="InterPro"/>
</dbReference>
<gene>
    <name evidence="10" type="ORF">C1850_02380</name>
</gene>
<dbReference type="InterPro" id="IPR039420">
    <property type="entry name" value="WalR-like"/>
</dbReference>
<evidence type="ECO:0000256" key="1">
    <source>
        <dbReference type="ARBA" id="ARBA00022553"/>
    </source>
</evidence>
<dbReference type="GO" id="GO:0032993">
    <property type="term" value="C:protein-DNA complex"/>
    <property type="evidence" value="ECO:0007669"/>
    <property type="project" value="TreeGrafter"/>
</dbReference>
<feature type="DNA-binding region" description="OmpR/PhoB-type" evidence="7">
    <location>
        <begin position="121"/>
        <end position="216"/>
    </location>
</feature>
<evidence type="ECO:0000259" key="9">
    <source>
        <dbReference type="PROSITE" id="PS51755"/>
    </source>
</evidence>
<evidence type="ECO:0000256" key="4">
    <source>
        <dbReference type="ARBA" id="ARBA00023125"/>
    </source>
</evidence>
<sequence>MANIVIVEGEQCVADVVKAAFEREGHYCVTVCDGLDAVDAIVEADFDLAVLGLGLTGIDSIQLLEYIRTLDIPTIMVLDASQEKECLHCMEIGASACIIKPFSVRELLSCANKFLERGALRETLRMGTTEIDTTARQVRIAGCEVVLSPKEYDLLMLFVRNPHRAFSREDIYERVWHGYYPSKSKAVDIAVARLRKKMGWDAEIKAIRKFGYRFDPPSMG</sequence>
<dbReference type="Proteomes" id="UP000253805">
    <property type="component" value="Unassembled WGS sequence"/>
</dbReference>
<dbReference type="EMBL" id="PPUT01000004">
    <property type="protein sequence ID" value="RDC46170.1"/>
    <property type="molecule type" value="Genomic_DNA"/>
</dbReference>
<dbReference type="SUPFAM" id="SSF52172">
    <property type="entry name" value="CheY-like"/>
    <property type="match status" value="1"/>
</dbReference>
<evidence type="ECO:0000256" key="7">
    <source>
        <dbReference type="PROSITE-ProRule" id="PRU01091"/>
    </source>
</evidence>
<dbReference type="Pfam" id="PF00486">
    <property type="entry name" value="Trans_reg_C"/>
    <property type="match status" value="1"/>
</dbReference>
<name>A0A369P259_9ACTN</name>
<evidence type="ECO:0000256" key="5">
    <source>
        <dbReference type="ARBA" id="ARBA00023163"/>
    </source>
</evidence>
<dbReference type="GO" id="GO:0005829">
    <property type="term" value="C:cytosol"/>
    <property type="evidence" value="ECO:0007669"/>
    <property type="project" value="TreeGrafter"/>
</dbReference>
<evidence type="ECO:0000256" key="6">
    <source>
        <dbReference type="PROSITE-ProRule" id="PRU00169"/>
    </source>
</evidence>
<protein>
    <submittedName>
        <fullName evidence="10">DNA-binding response regulator</fullName>
    </submittedName>
</protein>
<dbReference type="SMART" id="SM00448">
    <property type="entry name" value="REC"/>
    <property type="match status" value="1"/>
</dbReference>
<dbReference type="InterPro" id="IPR036388">
    <property type="entry name" value="WH-like_DNA-bd_sf"/>
</dbReference>
<dbReference type="InterPro" id="IPR011006">
    <property type="entry name" value="CheY-like_superfamily"/>
</dbReference>
<feature type="domain" description="Response regulatory" evidence="8">
    <location>
        <begin position="3"/>
        <end position="115"/>
    </location>
</feature>
<comment type="caution">
    <text evidence="10">The sequence shown here is derived from an EMBL/GenBank/DDBJ whole genome shotgun (WGS) entry which is preliminary data.</text>
</comment>
<evidence type="ECO:0000259" key="8">
    <source>
        <dbReference type="PROSITE" id="PS50110"/>
    </source>
</evidence>
<evidence type="ECO:0000256" key="2">
    <source>
        <dbReference type="ARBA" id="ARBA00023012"/>
    </source>
</evidence>
<dbReference type="SMART" id="SM00862">
    <property type="entry name" value="Trans_reg_C"/>
    <property type="match status" value="1"/>
</dbReference>
<dbReference type="PROSITE" id="PS51755">
    <property type="entry name" value="OMPR_PHOB"/>
    <property type="match status" value="1"/>
</dbReference>